<sequence>MSQPTSPLQQQAQIALAQTDYSRAAFLYEQLMEQEPETVQHAWYLGLARLLSGMEAEAQFTWMMALSAAEPEQVEAWTAELAQILQTAAEQQEAEENWQMAWAIRQHIREVIPANLDNLLHLVQLAVKLNLFDGDYLESLELTSLLSSQAWPNLDETLLLETVLIALEQQITDPRVKEFAEAVLDQDLNHERVVELFSIAADSFSYRNLRFSIDLVIYLTEVCLRYEPENLGVLKLTGKMYELAGRYADAIELARRCLAASHTPEEQMSAIGFLAVRLLKTGSCWDEVRALFEQQKLLMSAVVGNYEYQPNDPLDTTLLTFCSFYPYYLSDSPAIHRPLQNQLASLLQADLQLQAKHIFESKPRAISLGIRTNRKLRIGYIARYMQQHPVGYIARWLMKYHDYEKFDIYTYHLHVKDVLEFTDHWFVQPVTRSAKFEDGSWAGIAKHIAENDEIDILVDLDSITYTEACNVMALKPAPVQVTWMGFDASGIPAVDYYIADPYVLPESAQDYYSETIWRLPSTYLAVDGFEVGVPTLRRDLLNIPADAVIYLSSQDGRKRHPEMIRLQLQILRELPNSYLLIKGLGDAASLKQAFEQIAESEGVAADRLRFLGRDMGEPTHRANLGIADVVLDTYPYNGATTTLETLWMGVPLVTRVGQQWAARNSYTMLMNVGVSEGIAWTDEEYVEWAVRLGKDAALRHDIQIRLLQSRQTAPLWDTRQFAREMENAYTQMWQKYVEG</sequence>
<reference evidence="7" key="1">
    <citation type="submission" date="2021-05" db="EMBL/GenBank/DDBJ databases">
        <authorList>
            <person name="Pietrasiak N."/>
            <person name="Ward R."/>
            <person name="Stajich J.E."/>
            <person name="Kurbessoian T."/>
        </authorList>
    </citation>
    <scope>NUCLEOTIDE SEQUENCE</scope>
    <source>
        <strain evidence="7">GSE-TBD4-15B</strain>
    </source>
</reference>
<dbReference type="EMBL" id="JAHHHV010000065">
    <property type="protein sequence ID" value="MBW4466103.1"/>
    <property type="molecule type" value="Genomic_DNA"/>
</dbReference>
<dbReference type="SUPFAM" id="SSF53756">
    <property type="entry name" value="UDP-Glycosyltransferase/glycogen phosphorylase"/>
    <property type="match status" value="1"/>
</dbReference>
<dbReference type="InterPro" id="IPR029489">
    <property type="entry name" value="OGT/SEC/SPY_C"/>
</dbReference>
<dbReference type="Gene3D" id="1.25.40.10">
    <property type="entry name" value="Tetratricopeptide repeat domain"/>
    <property type="match status" value="1"/>
</dbReference>
<feature type="domain" description="O-GlcNAc transferase C-terminal" evidence="6">
    <location>
        <begin position="538"/>
        <end position="725"/>
    </location>
</feature>
<keyword evidence="4" id="KW-0677">Repeat</keyword>
<dbReference type="AlphaFoldDB" id="A0A951PAZ9"/>
<protein>
    <submittedName>
        <fullName evidence="7">O-linked N-acetylglucosamine transferase, SPINDLY family protein</fullName>
    </submittedName>
</protein>
<keyword evidence="2" id="KW-0328">Glycosyltransferase</keyword>
<dbReference type="Gene3D" id="3.40.50.11380">
    <property type="match status" value="1"/>
</dbReference>
<feature type="domain" description="O-GlcNAc transferase C-terminal" evidence="6">
    <location>
        <begin position="369"/>
        <end position="527"/>
    </location>
</feature>
<reference evidence="7" key="2">
    <citation type="journal article" date="2022" name="Microbiol. Resour. Announc.">
        <title>Metagenome Sequencing to Explore Phylogenomics of Terrestrial Cyanobacteria.</title>
        <authorList>
            <person name="Ward R.D."/>
            <person name="Stajich J.E."/>
            <person name="Johansen J.R."/>
            <person name="Huntemann M."/>
            <person name="Clum A."/>
            <person name="Foster B."/>
            <person name="Foster B."/>
            <person name="Roux S."/>
            <person name="Palaniappan K."/>
            <person name="Varghese N."/>
            <person name="Mukherjee S."/>
            <person name="Reddy T.B.K."/>
            <person name="Daum C."/>
            <person name="Copeland A."/>
            <person name="Chen I.A."/>
            <person name="Ivanova N.N."/>
            <person name="Kyrpides N.C."/>
            <person name="Shapiro N."/>
            <person name="Eloe-Fadrosh E.A."/>
            <person name="Pietrasiak N."/>
        </authorList>
    </citation>
    <scope>NUCLEOTIDE SEQUENCE</scope>
    <source>
        <strain evidence="7">GSE-TBD4-15B</strain>
    </source>
</reference>
<name>A0A951PAZ9_9CYAN</name>
<dbReference type="Pfam" id="PF13844">
    <property type="entry name" value="Glyco_transf_41"/>
    <property type="match status" value="2"/>
</dbReference>
<dbReference type="PANTHER" id="PTHR44835">
    <property type="entry name" value="UDP-N-ACETYLGLUCOSAMINE--PEPTIDE N-ACETYLGLUCOSAMINYLTRANSFERASE SPINDLY-RELATED"/>
    <property type="match status" value="1"/>
</dbReference>
<dbReference type="Gene3D" id="3.40.50.2000">
    <property type="entry name" value="Glycogen Phosphorylase B"/>
    <property type="match status" value="1"/>
</dbReference>
<dbReference type="GO" id="GO:0016757">
    <property type="term" value="F:glycosyltransferase activity"/>
    <property type="evidence" value="ECO:0007669"/>
    <property type="project" value="UniProtKB-KW"/>
</dbReference>
<evidence type="ECO:0000259" key="6">
    <source>
        <dbReference type="Pfam" id="PF13844"/>
    </source>
</evidence>
<dbReference type="InterPro" id="IPR011990">
    <property type="entry name" value="TPR-like_helical_dom_sf"/>
</dbReference>
<dbReference type="SUPFAM" id="SSF48452">
    <property type="entry name" value="TPR-like"/>
    <property type="match status" value="1"/>
</dbReference>
<comment type="pathway">
    <text evidence="1">Protein modification; protein glycosylation.</text>
</comment>
<evidence type="ECO:0000256" key="5">
    <source>
        <dbReference type="ARBA" id="ARBA00022803"/>
    </source>
</evidence>
<comment type="caution">
    <text evidence="7">The sequence shown here is derived from an EMBL/GenBank/DDBJ whole genome shotgun (WGS) entry which is preliminary data.</text>
</comment>
<evidence type="ECO:0000256" key="3">
    <source>
        <dbReference type="ARBA" id="ARBA00022679"/>
    </source>
</evidence>
<dbReference type="PANTHER" id="PTHR44835:SF1">
    <property type="entry name" value="PROTEIN O-GLCNAC TRANSFERASE"/>
    <property type="match status" value="1"/>
</dbReference>
<dbReference type="InterPro" id="IPR051939">
    <property type="entry name" value="Glycosyltr_41/O-GlcNAc_trsf"/>
</dbReference>
<proteinExistence type="predicted"/>
<evidence type="ECO:0000313" key="8">
    <source>
        <dbReference type="Proteomes" id="UP000707356"/>
    </source>
</evidence>
<evidence type="ECO:0000256" key="2">
    <source>
        <dbReference type="ARBA" id="ARBA00022676"/>
    </source>
</evidence>
<evidence type="ECO:0000313" key="7">
    <source>
        <dbReference type="EMBL" id="MBW4466103.1"/>
    </source>
</evidence>
<accession>A0A951PAZ9</accession>
<organism evidence="7 8">
    <name type="scientific">Pegethrix bostrychoides GSE-TBD4-15B</name>
    <dbReference type="NCBI Taxonomy" id="2839662"/>
    <lineage>
        <taxon>Bacteria</taxon>
        <taxon>Bacillati</taxon>
        <taxon>Cyanobacteriota</taxon>
        <taxon>Cyanophyceae</taxon>
        <taxon>Oculatellales</taxon>
        <taxon>Oculatellaceae</taxon>
        <taxon>Pegethrix</taxon>
    </lineage>
</organism>
<evidence type="ECO:0000256" key="1">
    <source>
        <dbReference type="ARBA" id="ARBA00004922"/>
    </source>
</evidence>
<keyword evidence="3 7" id="KW-0808">Transferase</keyword>
<evidence type="ECO:0000256" key="4">
    <source>
        <dbReference type="ARBA" id="ARBA00022737"/>
    </source>
</evidence>
<dbReference type="Proteomes" id="UP000707356">
    <property type="component" value="Unassembled WGS sequence"/>
</dbReference>
<gene>
    <name evidence="7" type="ORF">KME07_11785</name>
</gene>
<keyword evidence="5" id="KW-0802">TPR repeat</keyword>